<proteinExistence type="predicted"/>
<dbReference type="EMBL" id="CP036268">
    <property type="protein sequence ID" value="QDT39517.1"/>
    <property type="molecule type" value="Genomic_DNA"/>
</dbReference>
<organism evidence="1 2">
    <name type="scientific">Stratiformator vulcanicus</name>
    <dbReference type="NCBI Taxonomy" id="2527980"/>
    <lineage>
        <taxon>Bacteria</taxon>
        <taxon>Pseudomonadati</taxon>
        <taxon>Planctomycetota</taxon>
        <taxon>Planctomycetia</taxon>
        <taxon>Planctomycetales</taxon>
        <taxon>Planctomycetaceae</taxon>
        <taxon>Stratiformator</taxon>
    </lineage>
</organism>
<dbReference type="OrthoDB" id="281881at2"/>
<protein>
    <submittedName>
        <fullName evidence="1">Uncharacterized protein</fullName>
    </submittedName>
</protein>
<name>A0A517R6I8_9PLAN</name>
<gene>
    <name evidence="1" type="ORF">Pan189_39250</name>
</gene>
<dbReference type="KEGG" id="svp:Pan189_39250"/>
<reference evidence="1 2" key="1">
    <citation type="submission" date="2019-02" db="EMBL/GenBank/DDBJ databases">
        <title>Deep-cultivation of Planctomycetes and their phenomic and genomic characterization uncovers novel biology.</title>
        <authorList>
            <person name="Wiegand S."/>
            <person name="Jogler M."/>
            <person name="Boedeker C."/>
            <person name="Pinto D."/>
            <person name="Vollmers J."/>
            <person name="Rivas-Marin E."/>
            <person name="Kohn T."/>
            <person name="Peeters S.H."/>
            <person name="Heuer A."/>
            <person name="Rast P."/>
            <person name="Oberbeckmann S."/>
            <person name="Bunk B."/>
            <person name="Jeske O."/>
            <person name="Meyerdierks A."/>
            <person name="Storesund J.E."/>
            <person name="Kallscheuer N."/>
            <person name="Luecker S."/>
            <person name="Lage O.M."/>
            <person name="Pohl T."/>
            <person name="Merkel B.J."/>
            <person name="Hornburger P."/>
            <person name="Mueller R.-W."/>
            <person name="Bruemmer F."/>
            <person name="Labrenz M."/>
            <person name="Spormann A.M."/>
            <person name="Op den Camp H."/>
            <person name="Overmann J."/>
            <person name="Amann R."/>
            <person name="Jetten M.S.M."/>
            <person name="Mascher T."/>
            <person name="Medema M.H."/>
            <person name="Devos D.P."/>
            <person name="Kaster A.-K."/>
            <person name="Ovreas L."/>
            <person name="Rohde M."/>
            <person name="Galperin M.Y."/>
            <person name="Jogler C."/>
        </authorList>
    </citation>
    <scope>NUCLEOTIDE SEQUENCE [LARGE SCALE GENOMIC DNA]</scope>
    <source>
        <strain evidence="1 2">Pan189</strain>
    </source>
</reference>
<dbReference type="AlphaFoldDB" id="A0A517R6I8"/>
<sequence>MRPQLRIFTGDETDTLDQRQVSVPLEELADVLSEASRGNRTWVRDFAKDEIQVSPDLYEVLCAYRHLRPSA</sequence>
<dbReference type="RefSeq" id="WP_145365651.1">
    <property type="nucleotide sequence ID" value="NZ_CP036268.1"/>
</dbReference>
<evidence type="ECO:0000313" key="2">
    <source>
        <dbReference type="Proteomes" id="UP000317318"/>
    </source>
</evidence>
<accession>A0A517R6I8</accession>
<dbReference type="Proteomes" id="UP000317318">
    <property type="component" value="Chromosome"/>
</dbReference>
<evidence type="ECO:0000313" key="1">
    <source>
        <dbReference type="EMBL" id="QDT39517.1"/>
    </source>
</evidence>
<keyword evidence="2" id="KW-1185">Reference proteome</keyword>